<accession>A0ABQ4G8V6</accession>
<keyword evidence="1" id="KW-0472">Membrane</keyword>
<reference evidence="2 3" key="1">
    <citation type="submission" date="2021-01" db="EMBL/GenBank/DDBJ databases">
        <title>Whole genome shotgun sequence of Microbispora corallina NBRC 16416.</title>
        <authorList>
            <person name="Komaki H."/>
            <person name="Tamura T."/>
        </authorList>
    </citation>
    <scope>NUCLEOTIDE SEQUENCE [LARGE SCALE GENOMIC DNA]</scope>
    <source>
        <strain evidence="2 3">NBRC 16416</strain>
    </source>
</reference>
<keyword evidence="1" id="KW-0812">Transmembrane</keyword>
<evidence type="ECO:0008006" key="4">
    <source>
        <dbReference type="Google" id="ProtNLM"/>
    </source>
</evidence>
<name>A0ABQ4G8V6_9ACTN</name>
<gene>
    <name evidence="2" type="ORF">Mco01_64750</name>
</gene>
<keyword evidence="1" id="KW-1133">Transmembrane helix</keyword>
<evidence type="ECO:0000313" key="2">
    <source>
        <dbReference type="EMBL" id="GIH43475.1"/>
    </source>
</evidence>
<comment type="caution">
    <text evidence="2">The sequence shown here is derived from an EMBL/GenBank/DDBJ whole genome shotgun (WGS) entry which is preliminary data.</text>
</comment>
<proteinExistence type="predicted"/>
<dbReference type="RefSeq" id="WP_239104061.1">
    <property type="nucleotide sequence ID" value="NZ_BAAAGP010000013.1"/>
</dbReference>
<sequence length="53" mass="5407">MLVLVLGPEPGAAGVCWAFATTAAATAAGAVLAWFGLTRRRPDAVPEPAEERA</sequence>
<keyword evidence="3" id="KW-1185">Reference proteome</keyword>
<dbReference type="EMBL" id="BOOC01000039">
    <property type="protein sequence ID" value="GIH43475.1"/>
    <property type="molecule type" value="Genomic_DNA"/>
</dbReference>
<protein>
    <recommendedName>
        <fullName evidence="4">MFS transporter</fullName>
    </recommendedName>
</protein>
<dbReference type="Proteomes" id="UP000603904">
    <property type="component" value="Unassembled WGS sequence"/>
</dbReference>
<organism evidence="2 3">
    <name type="scientific">Microbispora corallina</name>
    <dbReference type="NCBI Taxonomy" id="83302"/>
    <lineage>
        <taxon>Bacteria</taxon>
        <taxon>Bacillati</taxon>
        <taxon>Actinomycetota</taxon>
        <taxon>Actinomycetes</taxon>
        <taxon>Streptosporangiales</taxon>
        <taxon>Streptosporangiaceae</taxon>
        <taxon>Microbispora</taxon>
    </lineage>
</organism>
<feature type="transmembrane region" description="Helical" evidence="1">
    <location>
        <begin position="12"/>
        <end position="35"/>
    </location>
</feature>
<evidence type="ECO:0000313" key="3">
    <source>
        <dbReference type="Proteomes" id="UP000603904"/>
    </source>
</evidence>
<evidence type="ECO:0000256" key="1">
    <source>
        <dbReference type="SAM" id="Phobius"/>
    </source>
</evidence>